<evidence type="ECO:0000313" key="4">
    <source>
        <dbReference type="Proteomes" id="UP000631114"/>
    </source>
</evidence>
<dbReference type="Pfam" id="PF03492">
    <property type="entry name" value="Methyltransf_7"/>
    <property type="match status" value="1"/>
</dbReference>
<dbReference type="InterPro" id="IPR005299">
    <property type="entry name" value="MeTrfase_7"/>
</dbReference>
<dbReference type="InterPro" id="IPR042086">
    <property type="entry name" value="MeTrfase_capping"/>
</dbReference>
<dbReference type="SUPFAM" id="SSF53335">
    <property type="entry name" value="S-adenosyl-L-methionine-dependent methyltransferases"/>
    <property type="match status" value="1"/>
</dbReference>
<dbReference type="Gene3D" id="1.10.1200.270">
    <property type="entry name" value="Methyltransferase, alpha-helical capping domain"/>
    <property type="match status" value="1"/>
</dbReference>
<name>A0A835HZS1_9MAGN</name>
<dbReference type="GO" id="GO:0008168">
    <property type="term" value="F:methyltransferase activity"/>
    <property type="evidence" value="ECO:0007669"/>
    <property type="project" value="InterPro"/>
</dbReference>
<evidence type="ECO:0000256" key="2">
    <source>
        <dbReference type="ARBA" id="ARBA00022842"/>
    </source>
</evidence>
<keyword evidence="1" id="KW-0479">Metal-binding</keyword>
<organism evidence="3 4">
    <name type="scientific">Coptis chinensis</name>
    <dbReference type="NCBI Taxonomy" id="261450"/>
    <lineage>
        <taxon>Eukaryota</taxon>
        <taxon>Viridiplantae</taxon>
        <taxon>Streptophyta</taxon>
        <taxon>Embryophyta</taxon>
        <taxon>Tracheophyta</taxon>
        <taxon>Spermatophyta</taxon>
        <taxon>Magnoliopsida</taxon>
        <taxon>Ranunculales</taxon>
        <taxon>Ranunculaceae</taxon>
        <taxon>Coptidoideae</taxon>
        <taxon>Coptis</taxon>
    </lineage>
</organism>
<evidence type="ECO:0000256" key="1">
    <source>
        <dbReference type="ARBA" id="ARBA00022723"/>
    </source>
</evidence>
<accession>A0A835HZS1</accession>
<dbReference type="InterPro" id="IPR029063">
    <property type="entry name" value="SAM-dependent_MTases_sf"/>
</dbReference>
<sequence>MEPFLQMIPNAETCSKHFRAGTEGVFKEHFGSKIMDELFDRFTKKIEESAILSEGQVTPNELFVILKRKISN</sequence>
<dbReference type="EMBL" id="JADFTS010000005">
    <property type="protein sequence ID" value="KAF9606373.1"/>
    <property type="molecule type" value="Genomic_DNA"/>
</dbReference>
<gene>
    <name evidence="3" type="ORF">IFM89_025041</name>
</gene>
<dbReference type="OrthoDB" id="1523883at2759"/>
<dbReference type="GO" id="GO:0046872">
    <property type="term" value="F:metal ion binding"/>
    <property type="evidence" value="ECO:0007669"/>
    <property type="project" value="UniProtKB-KW"/>
</dbReference>
<dbReference type="Proteomes" id="UP000631114">
    <property type="component" value="Unassembled WGS sequence"/>
</dbReference>
<keyword evidence="4" id="KW-1185">Reference proteome</keyword>
<evidence type="ECO:0000313" key="3">
    <source>
        <dbReference type="EMBL" id="KAF9606373.1"/>
    </source>
</evidence>
<dbReference type="AlphaFoldDB" id="A0A835HZS1"/>
<comment type="caution">
    <text evidence="3">The sequence shown here is derived from an EMBL/GenBank/DDBJ whole genome shotgun (WGS) entry which is preliminary data.</text>
</comment>
<protein>
    <submittedName>
        <fullName evidence="3">Uncharacterized protein</fullName>
    </submittedName>
</protein>
<keyword evidence="2" id="KW-0460">Magnesium</keyword>
<reference evidence="3 4" key="1">
    <citation type="submission" date="2020-10" db="EMBL/GenBank/DDBJ databases">
        <title>The Coptis chinensis genome and diversification of protoberbering-type alkaloids.</title>
        <authorList>
            <person name="Wang B."/>
            <person name="Shu S."/>
            <person name="Song C."/>
            <person name="Liu Y."/>
        </authorList>
    </citation>
    <scope>NUCLEOTIDE SEQUENCE [LARGE SCALE GENOMIC DNA]</scope>
    <source>
        <strain evidence="3">HL-2020</strain>
        <tissue evidence="3">Leaf</tissue>
    </source>
</reference>
<proteinExistence type="predicted"/>